<dbReference type="PANTHER" id="PTHR30146">
    <property type="entry name" value="LACI-RELATED TRANSCRIPTIONAL REPRESSOR"/>
    <property type="match status" value="1"/>
</dbReference>
<evidence type="ECO:0000313" key="8">
    <source>
        <dbReference type="Proteomes" id="UP001183226"/>
    </source>
</evidence>
<dbReference type="Pfam" id="PF00356">
    <property type="entry name" value="LacI"/>
    <property type="match status" value="1"/>
</dbReference>
<dbReference type="Gene3D" id="1.10.260.40">
    <property type="entry name" value="lambda repressor-like DNA-binding domains"/>
    <property type="match status" value="1"/>
</dbReference>
<dbReference type="Proteomes" id="UP001183226">
    <property type="component" value="Unassembled WGS sequence"/>
</dbReference>
<comment type="caution">
    <text evidence="7">The sequence shown here is derived from an EMBL/GenBank/DDBJ whole genome shotgun (WGS) entry which is preliminary data.</text>
</comment>
<feature type="region of interest" description="Disordered" evidence="5">
    <location>
        <begin position="1"/>
        <end position="22"/>
    </location>
</feature>
<feature type="compositionally biased region" description="Pro residues" evidence="5">
    <location>
        <begin position="1"/>
        <end position="14"/>
    </location>
</feature>
<gene>
    <name evidence="7" type="ORF">RM446_07310</name>
</gene>
<keyword evidence="4" id="KW-0804">Transcription</keyword>
<dbReference type="SMART" id="SM00354">
    <property type="entry name" value="HTH_LACI"/>
    <property type="match status" value="1"/>
</dbReference>
<organism evidence="7 8">
    <name type="scientific">Streptomonospora wellingtoniae</name>
    <dbReference type="NCBI Taxonomy" id="3075544"/>
    <lineage>
        <taxon>Bacteria</taxon>
        <taxon>Bacillati</taxon>
        <taxon>Actinomycetota</taxon>
        <taxon>Actinomycetes</taxon>
        <taxon>Streptosporangiales</taxon>
        <taxon>Nocardiopsidaceae</taxon>
        <taxon>Streptomonospora</taxon>
    </lineage>
</organism>
<evidence type="ECO:0000256" key="3">
    <source>
        <dbReference type="ARBA" id="ARBA00023125"/>
    </source>
</evidence>
<dbReference type="InterPro" id="IPR028082">
    <property type="entry name" value="Peripla_BP_I"/>
</dbReference>
<keyword evidence="1" id="KW-0678">Repressor</keyword>
<dbReference type="RefSeq" id="WP_311544392.1">
    <property type="nucleotide sequence ID" value="NZ_JAVREK010000005.1"/>
</dbReference>
<evidence type="ECO:0000256" key="5">
    <source>
        <dbReference type="SAM" id="MobiDB-lite"/>
    </source>
</evidence>
<dbReference type="Pfam" id="PF13377">
    <property type="entry name" value="Peripla_BP_3"/>
    <property type="match status" value="1"/>
</dbReference>
<dbReference type="SUPFAM" id="SSF53822">
    <property type="entry name" value="Periplasmic binding protein-like I"/>
    <property type="match status" value="1"/>
</dbReference>
<evidence type="ECO:0000256" key="4">
    <source>
        <dbReference type="ARBA" id="ARBA00023163"/>
    </source>
</evidence>
<protein>
    <submittedName>
        <fullName evidence="7">LacI family DNA-binding transcriptional regulator</fullName>
    </submittedName>
</protein>
<reference evidence="8" key="1">
    <citation type="submission" date="2023-07" db="EMBL/GenBank/DDBJ databases">
        <title>30 novel species of actinomycetes from the DSMZ collection.</title>
        <authorList>
            <person name="Nouioui I."/>
        </authorList>
    </citation>
    <scope>NUCLEOTIDE SEQUENCE [LARGE SCALE GENOMIC DNA]</scope>
    <source>
        <strain evidence="8">DSM 45055</strain>
    </source>
</reference>
<dbReference type="Gene3D" id="3.40.50.2300">
    <property type="match status" value="2"/>
</dbReference>
<dbReference type="InterPro" id="IPR010982">
    <property type="entry name" value="Lambda_DNA-bd_dom_sf"/>
</dbReference>
<name>A0ABU2KRN3_9ACTN</name>
<evidence type="ECO:0000256" key="2">
    <source>
        <dbReference type="ARBA" id="ARBA00023015"/>
    </source>
</evidence>
<accession>A0ABU2KRN3</accession>
<dbReference type="CDD" id="cd01392">
    <property type="entry name" value="HTH_LacI"/>
    <property type="match status" value="1"/>
</dbReference>
<proteinExistence type="predicted"/>
<dbReference type="EMBL" id="JAVREK010000005">
    <property type="protein sequence ID" value="MDT0301920.1"/>
    <property type="molecule type" value="Genomic_DNA"/>
</dbReference>
<dbReference type="CDD" id="cd06267">
    <property type="entry name" value="PBP1_LacI_sugar_binding-like"/>
    <property type="match status" value="1"/>
</dbReference>
<feature type="domain" description="HTH lacI-type" evidence="6">
    <location>
        <begin position="20"/>
        <end position="77"/>
    </location>
</feature>
<keyword evidence="2" id="KW-0805">Transcription regulation</keyword>
<dbReference type="SUPFAM" id="SSF47413">
    <property type="entry name" value="lambda repressor-like DNA-binding domains"/>
    <property type="match status" value="1"/>
</dbReference>
<evidence type="ECO:0000259" key="6">
    <source>
        <dbReference type="PROSITE" id="PS50932"/>
    </source>
</evidence>
<evidence type="ECO:0000313" key="7">
    <source>
        <dbReference type="EMBL" id="MDT0301920.1"/>
    </source>
</evidence>
<keyword evidence="3 7" id="KW-0238">DNA-binding</keyword>
<dbReference type="InterPro" id="IPR046335">
    <property type="entry name" value="LacI/GalR-like_sensor"/>
</dbReference>
<keyword evidence="8" id="KW-1185">Reference proteome</keyword>
<evidence type="ECO:0000256" key="1">
    <source>
        <dbReference type="ARBA" id="ARBA00022491"/>
    </source>
</evidence>
<dbReference type="GO" id="GO:0003677">
    <property type="term" value="F:DNA binding"/>
    <property type="evidence" value="ECO:0007669"/>
    <property type="project" value="UniProtKB-KW"/>
</dbReference>
<sequence length="364" mass="37600">MSETASPPPTPPRPNGRAKPRQSDIARAAGVSQATVSLVLRGATTGVVLAPETRRRVLRAAEDLGYVPDPVATRLAAARNGMLGLYTFSTTFPTDVAHSYYPVLVGVEEEAAAQGQDLILFTGASRAAGTTSDAAAVRRVRAADGCLFFGRHVPEDPIRRLSEDGFPFVYIGRREEPGISHVGADYVSASAEVAARLAALGHHRVRYLRENDDAPASTDRERGVVDGARGAGLETVGLVERTDGGDVDARLARWRDEGVTAVVTEETDTGAALSGLTAAVARAGLSCPGDLSLALLGTPAAAPAAPVTGLAGAISGFGVPMREMGRAAVRLLLDLIEGSAAPQSHLLACEPVAGATLGPPHPGR</sequence>
<dbReference type="InterPro" id="IPR000843">
    <property type="entry name" value="HTH_LacI"/>
</dbReference>
<dbReference type="PANTHER" id="PTHR30146:SF148">
    <property type="entry name" value="HTH-TYPE TRANSCRIPTIONAL REPRESSOR PURR-RELATED"/>
    <property type="match status" value="1"/>
</dbReference>
<dbReference type="PROSITE" id="PS50932">
    <property type="entry name" value="HTH_LACI_2"/>
    <property type="match status" value="1"/>
</dbReference>